<name>N9M7V0_9GAMM</name>
<protein>
    <submittedName>
        <fullName evidence="1">Uncharacterized protein</fullName>
    </submittedName>
</protein>
<dbReference type="STRING" id="1217705.F900_00001"/>
<evidence type="ECO:0000313" key="2">
    <source>
        <dbReference type="Proteomes" id="UP000013248"/>
    </source>
</evidence>
<gene>
    <name evidence="1" type="ORF">F900_00001</name>
</gene>
<comment type="caution">
    <text evidence="1">The sequence shown here is derived from an EMBL/GenBank/DDBJ whole genome shotgun (WGS) entry which is preliminary data.</text>
</comment>
<evidence type="ECO:0000313" key="1">
    <source>
        <dbReference type="EMBL" id="ENX04588.1"/>
    </source>
</evidence>
<dbReference type="Proteomes" id="UP000013248">
    <property type="component" value="Unassembled WGS sequence"/>
</dbReference>
<sequence length="40" mass="4790">MSYFKEHGKNLLANHYMIIPIKQGMKRPVMDEWQNVRLTA</sequence>
<dbReference type="HOGENOM" id="CLU_3300687_0_0_6"/>
<reference evidence="1 2" key="1">
    <citation type="submission" date="2013-02" db="EMBL/GenBank/DDBJ databases">
        <title>The Genome Sequence of Acinetobacter sp. ANC 3862.</title>
        <authorList>
            <consortium name="The Broad Institute Genome Sequencing Platform"/>
            <consortium name="The Broad Institute Genome Sequencing Center for Infectious Disease"/>
            <person name="Cerqueira G."/>
            <person name="Feldgarden M."/>
            <person name="Courvalin P."/>
            <person name="Perichon B."/>
            <person name="Grillot-Courvalin C."/>
            <person name="Clermont D."/>
            <person name="Rocha E."/>
            <person name="Yoon E.-J."/>
            <person name="Nemec A."/>
            <person name="Walker B."/>
            <person name="Young S.K."/>
            <person name="Zeng Q."/>
            <person name="Gargeya S."/>
            <person name="Fitzgerald M."/>
            <person name="Haas B."/>
            <person name="Abouelleil A."/>
            <person name="Alvarado L."/>
            <person name="Arachchi H.M."/>
            <person name="Berlin A.M."/>
            <person name="Chapman S.B."/>
            <person name="Dewar J."/>
            <person name="Goldberg J."/>
            <person name="Griggs A."/>
            <person name="Gujja S."/>
            <person name="Hansen M."/>
            <person name="Howarth C."/>
            <person name="Imamovic A."/>
            <person name="Larimer J."/>
            <person name="McCowan C."/>
            <person name="Murphy C."/>
            <person name="Neiman D."/>
            <person name="Pearson M."/>
            <person name="Priest M."/>
            <person name="Roberts A."/>
            <person name="Saif S."/>
            <person name="Shea T."/>
            <person name="Sisk P."/>
            <person name="Sykes S."/>
            <person name="Wortman J."/>
            <person name="Nusbaum C."/>
            <person name="Birren B."/>
        </authorList>
    </citation>
    <scope>NUCLEOTIDE SEQUENCE [LARGE SCALE GENOMIC DNA]</scope>
    <source>
        <strain evidence="1 2">ANC 3862</strain>
    </source>
</reference>
<organism evidence="1 2">
    <name type="scientific">Acinetobacter modestus</name>
    <dbReference type="NCBI Taxonomy" id="1776740"/>
    <lineage>
        <taxon>Bacteria</taxon>
        <taxon>Pseudomonadati</taxon>
        <taxon>Pseudomonadota</taxon>
        <taxon>Gammaproteobacteria</taxon>
        <taxon>Moraxellales</taxon>
        <taxon>Moraxellaceae</taxon>
        <taxon>Acinetobacter</taxon>
    </lineage>
</organism>
<feature type="non-terminal residue" evidence="1">
    <location>
        <position position="40"/>
    </location>
</feature>
<proteinExistence type="predicted"/>
<dbReference type="AlphaFoldDB" id="N9M7V0"/>
<accession>N9M7V0</accession>
<dbReference type="EMBL" id="APRP01000001">
    <property type="protein sequence ID" value="ENX04588.1"/>
    <property type="molecule type" value="Genomic_DNA"/>
</dbReference>